<feature type="non-terminal residue" evidence="2">
    <location>
        <position position="1"/>
    </location>
</feature>
<organism evidence="2 3">
    <name type="scientific">Rotaria sordida</name>
    <dbReference type="NCBI Taxonomy" id="392033"/>
    <lineage>
        <taxon>Eukaryota</taxon>
        <taxon>Metazoa</taxon>
        <taxon>Spiralia</taxon>
        <taxon>Gnathifera</taxon>
        <taxon>Rotifera</taxon>
        <taxon>Eurotatoria</taxon>
        <taxon>Bdelloidea</taxon>
        <taxon>Philodinida</taxon>
        <taxon>Philodinidae</taxon>
        <taxon>Rotaria</taxon>
    </lineage>
</organism>
<feature type="region of interest" description="Disordered" evidence="1">
    <location>
        <begin position="1"/>
        <end position="39"/>
    </location>
</feature>
<comment type="caution">
    <text evidence="2">The sequence shown here is derived from an EMBL/GenBank/DDBJ whole genome shotgun (WGS) entry which is preliminary data.</text>
</comment>
<evidence type="ECO:0000313" key="2">
    <source>
        <dbReference type="EMBL" id="CAF4351172.1"/>
    </source>
</evidence>
<accession>A0A820LBS4</accession>
<dbReference type="EMBL" id="CAJOAX010063725">
    <property type="protein sequence ID" value="CAF4351172.1"/>
    <property type="molecule type" value="Genomic_DNA"/>
</dbReference>
<name>A0A820LBS4_9BILA</name>
<feature type="compositionally biased region" description="Polar residues" evidence="1">
    <location>
        <begin position="1"/>
        <end position="23"/>
    </location>
</feature>
<feature type="compositionally biased region" description="Basic and acidic residues" evidence="1">
    <location>
        <begin position="29"/>
        <end position="39"/>
    </location>
</feature>
<dbReference type="AlphaFoldDB" id="A0A820LBS4"/>
<sequence>KFSQSTITIQNNDEVIPSPSRTAIYSPREPLDKDSMNLS</sequence>
<evidence type="ECO:0000313" key="3">
    <source>
        <dbReference type="Proteomes" id="UP000663823"/>
    </source>
</evidence>
<proteinExistence type="predicted"/>
<protein>
    <submittedName>
        <fullName evidence="2">Uncharacterized protein</fullName>
    </submittedName>
</protein>
<reference evidence="2" key="1">
    <citation type="submission" date="2021-02" db="EMBL/GenBank/DDBJ databases">
        <authorList>
            <person name="Nowell W R."/>
        </authorList>
    </citation>
    <scope>NUCLEOTIDE SEQUENCE</scope>
</reference>
<evidence type="ECO:0000256" key="1">
    <source>
        <dbReference type="SAM" id="MobiDB-lite"/>
    </source>
</evidence>
<gene>
    <name evidence="2" type="ORF">OTI717_LOCUS43559</name>
</gene>
<dbReference type="Proteomes" id="UP000663823">
    <property type="component" value="Unassembled WGS sequence"/>
</dbReference>